<dbReference type="EMBL" id="BAAAOR010000007">
    <property type="protein sequence ID" value="GAA1507883.1"/>
    <property type="molecule type" value="Genomic_DNA"/>
</dbReference>
<feature type="transmembrane region" description="Helical" evidence="7">
    <location>
        <begin position="362"/>
        <end position="385"/>
    </location>
</feature>
<keyword evidence="10" id="KW-1185">Reference proteome</keyword>
<keyword evidence="5 7" id="KW-1133">Transmembrane helix</keyword>
<feature type="domain" description="Major facilitator superfamily (MFS) profile" evidence="8">
    <location>
        <begin position="18"/>
        <end position="468"/>
    </location>
</feature>
<dbReference type="PANTHER" id="PTHR42718">
    <property type="entry name" value="MAJOR FACILITATOR SUPERFAMILY MULTIDRUG TRANSPORTER MFSC"/>
    <property type="match status" value="1"/>
</dbReference>
<accession>A0ABN2A0C9</accession>
<feature type="transmembrane region" description="Helical" evidence="7">
    <location>
        <begin position="83"/>
        <end position="103"/>
    </location>
</feature>
<feature type="transmembrane region" description="Helical" evidence="7">
    <location>
        <begin position="109"/>
        <end position="132"/>
    </location>
</feature>
<comment type="caution">
    <text evidence="9">The sequence shown here is derived from an EMBL/GenBank/DDBJ whole genome shotgun (WGS) entry which is preliminary data.</text>
</comment>
<feature type="transmembrane region" description="Helical" evidence="7">
    <location>
        <begin position="406"/>
        <end position="426"/>
    </location>
</feature>
<dbReference type="InterPro" id="IPR020846">
    <property type="entry name" value="MFS_dom"/>
</dbReference>
<evidence type="ECO:0000259" key="8">
    <source>
        <dbReference type="PROSITE" id="PS50850"/>
    </source>
</evidence>
<dbReference type="NCBIfam" id="TIGR00711">
    <property type="entry name" value="efflux_EmrB"/>
    <property type="match status" value="1"/>
</dbReference>
<comment type="subcellular location">
    <subcellularLocation>
        <location evidence="1">Cell membrane</location>
        <topology evidence="1">Multi-pass membrane protein</topology>
    </subcellularLocation>
</comment>
<keyword evidence="3" id="KW-1003">Cell membrane</keyword>
<dbReference type="InterPro" id="IPR036259">
    <property type="entry name" value="MFS_trans_sf"/>
</dbReference>
<name>A0ABN2A0C9_9ACTN</name>
<feature type="transmembrane region" description="Helical" evidence="7">
    <location>
        <begin position="336"/>
        <end position="356"/>
    </location>
</feature>
<protein>
    <submittedName>
        <fullName evidence="9">MFS transporter</fullName>
    </submittedName>
</protein>
<evidence type="ECO:0000313" key="10">
    <source>
        <dbReference type="Proteomes" id="UP001500842"/>
    </source>
</evidence>
<evidence type="ECO:0000256" key="6">
    <source>
        <dbReference type="ARBA" id="ARBA00023136"/>
    </source>
</evidence>
<evidence type="ECO:0000256" key="7">
    <source>
        <dbReference type="SAM" id="Phobius"/>
    </source>
</evidence>
<evidence type="ECO:0000313" key="9">
    <source>
        <dbReference type="EMBL" id="GAA1507883.1"/>
    </source>
</evidence>
<dbReference type="CDD" id="cd17321">
    <property type="entry name" value="MFS_MMR_MDR_like"/>
    <property type="match status" value="1"/>
</dbReference>
<evidence type="ECO:0000256" key="1">
    <source>
        <dbReference type="ARBA" id="ARBA00004651"/>
    </source>
</evidence>
<dbReference type="SUPFAM" id="SSF103473">
    <property type="entry name" value="MFS general substrate transporter"/>
    <property type="match status" value="1"/>
</dbReference>
<reference evidence="9 10" key="1">
    <citation type="journal article" date="2019" name="Int. J. Syst. Evol. Microbiol.">
        <title>The Global Catalogue of Microorganisms (GCM) 10K type strain sequencing project: providing services to taxonomists for standard genome sequencing and annotation.</title>
        <authorList>
            <consortium name="The Broad Institute Genomics Platform"/>
            <consortium name="The Broad Institute Genome Sequencing Center for Infectious Disease"/>
            <person name="Wu L."/>
            <person name="Ma J."/>
        </authorList>
    </citation>
    <scope>NUCLEOTIDE SEQUENCE [LARGE SCALE GENOMIC DNA]</scope>
    <source>
        <strain evidence="9 10">JCM 14942</strain>
    </source>
</reference>
<evidence type="ECO:0000256" key="5">
    <source>
        <dbReference type="ARBA" id="ARBA00022989"/>
    </source>
</evidence>
<feature type="transmembrane region" description="Helical" evidence="7">
    <location>
        <begin position="309"/>
        <end position="329"/>
    </location>
</feature>
<dbReference type="InterPro" id="IPR004638">
    <property type="entry name" value="EmrB-like"/>
</dbReference>
<keyword evidence="2" id="KW-0813">Transport</keyword>
<organism evidence="9 10">
    <name type="scientific">Nocardioides humi</name>
    <dbReference type="NCBI Taxonomy" id="449461"/>
    <lineage>
        <taxon>Bacteria</taxon>
        <taxon>Bacillati</taxon>
        <taxon>Actinomycetota</taxon>
        <taxon>Actinomycetes</taxon>
        <taxon>Propionibacteriales</taxon>
        <taxon>Nocardioidaceae</taxon>
        <taxon>Nocardioides</taxon>
    </lineage>
</organism>
<feature type="transmembrane region" description="Helical" evidence="7">
    <location>
        <begin position="56"/>
        <end position="76"/>
    </location>
</feature>
<proteinExistence type="predicted"/>
<evidence type="ECO:0000256" key="4">
    <source>
        <dbReference type="ARBA" id="ARBA00022692"/>
    </source>
</evidence>
<dbReference type="PROSITE" id="PS50850">
    <property type="entry name" value="MFS"/>
    <property type="match status" value="1"/>
</dbReference>
<dbReference type="PANTHER" id="PTHR42718:SF46">
    <property type="entry name" value="BLR6921 PROTEIN"/>
    <property type="match status" value="1"/>
</dbReference>
<dbReference type="Gene3D" id="1.20.1720.10">
    <property type="entry name" value="Multidrug resistance protein D"/>
    <property type="match status" value="1"/>
</dbReference>
<dbReference type="InterPro" id="IPR011701">
    <property type="entry name" value="MFS"/>
</dbReference>
<dbReference type="Gene3D" id="1.20.1250.20">
    <property type="entry name" value="MFS general substrate transporter like domains"/>
    <property type="match status" value="1"/>
</dbReference>
<feature type="transmembrane region" description="Helical" evidence="7">
    <location>
        <begin position="272"/>
        <end position="297"/>
    </location>
</feature>
<feature type="transmembrane region" description="Helical" evidence="7">
    <location>
        <begin position="446"/>
        <end position="464"/>
    </location>
</feature>
<keyword evidence="6 7" id="KW-0472">Membrane</keyword>
<evidence type="ECO:0000256" key="2">
    <source>
        <dbReference type="ARBA" id="ARBA00022448"/>
    </source>
</evidence>
<dbReference type="Pfam" id="PF07690">
    <property type="entry name" value="MFS_1"/>
    <property type="match status" value="1"/>
</dbReference>
<feature type="transmembrane region" description="Helical" evidence="7">
    <location>
        <begin position="205"/>
        <end position="223"/>
    </location>
</feature>
<gene>
    <name evidence="9" type="ORF">GCM10009788_09950</name>
</gene>
<dbReference type="Proteomes" id="UP001500842">
    <property type="component" value="Unassembled WGS sequence"/>
</dbReference>
<feature type="transmembrane region" description="Helical" evidence="7">
    <location>
        <begin position="171"/>
        <end position="193"/>
    </location>
</feature>
<feature type="transmembrane region" description="Helical" evidence="7">
    <location>
        <begin position="235"/>
        <end position="252"/>
    </location>
</feature>
<dbReference type="RefSeq" id="WP_141004952.1">
    <property type="nucleotide sequence ID" value="NZ_BAAAOR010000007.1"/>
</dbReference>
<feature type="transmembrane region" description="Helical" evidence="7">
    <location>
        <begin position="144"/>
        <end position="165"/>
    </location>
</feature>
<keyword evidence="4 7" id="KW-0812">Transmembrane</keyword>
<sequence>MSTTTPAPPRTTARPGLVLTTVCLCQLMVVLDITVVNVALPSIRDDLGFRPADLQWVVNAYTLTFGGLLLLGGRIADLFGQRTAAIVGLSVFGLTSLAGGLATEPGQLIAARAVQGVSGALLLPVSLTVITTSFAEGPDRRRALGIWAAVMGVGGAAGVLLGGALTEWLDWRWVFFVNVPIAAVAVPLALASIRNLHRGRPRLDVAGAVLVTAATTSLVYAVVRTDRHAWDSAHTLGFLGLALVLGALFLVVEARFAREPLVRLGLLRQRSLAVASVLVFFIALGQFGAFYLASLYLQNVLGYTPLEAGLAFVPFSLGTVAGTMIGMRLVAARGPWLPVSLGLALTAIGIGWFGAIGTDGGFVANMLGPSIVASLGLGACLVANTSMGTTGVDPAEAGLASGMLNAARQIGGSIGLAVLVTVAGSVTRHHDGPPLEALNAGYARGFLVSGCLIAVATVICLVAAPRDRPTVS</sequence>
<feature type="transmembrane region" description="Helical" evidence="7">
    <location>
        <begin position="16"/>
        <end position="36"/>
    </location>
</feature>
<evidence type="ECO:0000256" key="3">
    <source>
        <dbReference type="ARBA" id="ARBA00022475"/>
    </source>
</evidence>